<feature type="region of interest" description="Disordered" evidence="10">
    <location>
        <begin position="135"/>
        <end position="184"/>
    </location>
</feature>
<evidence type="ECO:0000256" key="7">
    <source>
        <dbReference type="ARBA" id="ARBA00023157"/>
    </source>
</evidence>
<keyword evidence="11" id="KW-0812">Transmembrane</keyword>
<name>A0A9P9FLQ3_9HYPO</name>
<feature type="transmembrane region" description="Helical" evidence="11">
    <location>
        <begin position="188"/>
        <end position="212"/>
    </location>
</feature>
<evidence type="ECO:0000313" key="14">
    <source>
        <dbReference type="EMBL" id="KAH7165282.1"/>
    </source>
</evidence>
<evidence type="ECO:0000256" key="5">
    <source>
        <dbReference type="ARBA" id="ARBA00022622"/>
    </source>
</evidence>
<organism evidence="14 15">
    <name type="scientific">Dactylonectria macrodidyma</name>
    <dbReference type="NCBI Taxonomy" id="307937"/>
    <lineage>
        <taxon>Eukaryota</taxon>
        <taxon>Fungi</taxon>
        <taxon>Dikarya</taxon>
        <taxon>Ascomycota</taxon>
        <taxon>Pezizomycotina</taxon>
        <taxon>Sordariomycetes</taxon>
        <taxon>Hypocreomycetidae</taxon>
        <taxon>Hypocreales</taxon>
        <taxon>Nectriaceae</taxon>
        <taxon>Dactylonectria</taxon>
    </lineage>
</organism>
<keyword evidence="4" id="KW-0964">Secreted</keyword>
<feature type="compositionally biased region" description="Pro residues" evidence="10">
    <location>
        <begin position="243"/>
        <end position="253"/>
    </location>
</feature>
<comment type="similarity">
    <text evidence="3">Belongs to the RBT5 family.</text>
</comment>
<keyword evidence="8" id="KW-0449">Lipoprotein</keyword>
<keyword evidence="7 9" id="KW-1015">Disulfide bond</keyword>
<keyword evidence="9" id="KW-0408">Iron</keyword>
<evidence type="ECO:0000259" key="13">
    <source>
        <dbReference type="PROSITE" id="PS52012"/>
    </source>
</evidence>
<accession>A0A9P9FLQ3</accession>
<feature type="compositionally biased region" description="Low complexity" evidence="10">
    <location>
        <begin position="135"/>
        <end position="153"/>
    </location>
</feature>
<evidence type="ECO:0000256" key="6">
    <source>
        <dbReference type="ARBA" id="ARBA00022729"/>
    </source>
</evidence>
<comment type="subcellular location">
    <subcellularLocation>
        <location evidence="1">Membrane</location>
        <topology evidence="1">Lipid-anchor</topology>
        <topology evidence="1">GPI-anchor</topology>
    </subcellularLocation>
    <subcellularLocation>
        <location evidence="2">Secreted</location>
    </subcellularLocation>
</comment>
<evidence type="ECO:0000256" key="1">
    <source>
        <dbReference type="ARBA" id="ARBA00004589"/>
    </source>
</evidence>
<gene>
    <name evidence="14" type="ORF">EDB81DRAFT_877668</name>
</gene>
<evidence type="ECO:0000256" key="8">
    <source>
        <dbReference type="ARBA" id="ARBA00023288"/>
    </source>
</evidence>
<keyword evidence="5" id="KW-0325">Glycoprotein</keyword>
<feature type="signal peptide" evidence="12">
    <location>
        <begin position="1"/>
        <end position="19"/>
    </location>
</feature>
<keyword evidence="9" id="KW-0479">Metal-binding</keyword>
<sequence length="335" mass="35573">MKFCARLAVVLAIARFAEPQTLPACAYSCVYDIDVFASDSTLCGNSDFTCQCTDEEYLSDRLCCLHEECSDSARDEAEEYWRTVCGYLDHTVPSGILCSTVASSSSDVQFTETSGPEPSSVTAESTILDGGISITETTTEDGSSSATTESATTNNIGSETAANSAFGTSSSRASDGSNSGTTKSSDTLVLKLGLGLGIALGVPLLVAAIYLVHLQRKKLKRQGPSDNSELQVSSYQAPQLQGYPPPSYPPPSHTAPGYPVLTSPPQVESQQEASDPYKYEHGGGMGGAGGNMNKHEVLGDMPPSSKMDTAIQDRILNIKEEVAWNRMQDASPHPW</sequence>
<dbReference type="InterPro" id="IPR008427">
    <property type="entry name" value="Extracellular_membr_CFEM_dom"/>
</dbReference>
<evidence type="ECO:0000256" key="2">
    <source>
        <dbReference type="ARBA" id="ARBA00004613"/>
    </source>
</evidence>
<feature type="compositionally biased region" description="Polar residues" evidence="10">
    <location>
        <begin position="263"/>
        <end position="273"/>
    </location>
</feature>
<dbReference type="GO" id="GO:0098552">
    <property type="term" value="C:side of membrane"/>
    <property type="evidence" value="ECO:0007669"/>
    <property type="project" value="UniProtKB-KW"/>
</dbReference>
<evidence type="ECO:0000313" key="15">
    <source>
        <dbReference type="Proteomes" id="UP000738349"/>
    </source>
</evidence>
<comment type="caution">
    <text evidence="14">The sequence shown here is derived from an EMBL/GenBank/DDBJ whole genome shotgun (WGS) entry which is preliminary data.</text>
</comment>
<reference evidence="14" key="1">
    <citation type="journal article" date="2021" name="Nat. Commun.">
        <title>Genetic determinants of endophytism in the Arabidopsis root mycobiome.</title>
        <authorList>
            <person name="Mesny F."/>
            <person name="Miyauchi S."/>
            <person name="Thiergart T."/>
            <person name="Pickel B."/>
            <person name="Atanasova L."/>
            <person name="Karlsson M."/>
            <person name="Huettel B."/>
            <person name="Barry K.W."/>
            <person name="Haridas S."/>
            <person name="Chen C."/>
            <person name="Bauer D."/>
            <person name="Andreopoulos W."/>
            <person name="Pangilinan J."/>
            <person name="LaButti K."/>
            <person name="Riley R."/>
            <person name="Lipzen A."/>
            <person name="Clum A."/>
            <person name="Drula E."/>
            <person name="Henrissat B."/>
            <person name="Kohler A."/>
            <person name="Grigoriev I.V."/>
            <person name="Martin F.M."/>
            <person name="Hacquard S."/>
        </authorList>
    </citation>
    <scope>NUCLEOTIDE SEQUENCE</scope>
    <source>
        <strain evidence="14">MPI-CAGE-AT-0147</strain>
    </source>
</reference>
<keyword evidence="11" id="KW-1133">Transmembrane helix</keyword>
<feature type="compositionally biased region" description="Low complexity" evidence="10">
    <location>
        <begin position="167"/>
        <end position="180"/>
    </location>
</feature>
<evidence type="ECO:0000256" key="11">
    <source>
        <dbReference type="SAM" id="Phobius"/>
    </source>
</evidence>
<feature type="chain" id="PRO_5040114654" description="CFEM domain-containing protein" evidence="12">
    <location>
        <begin position="20"/>
        <end position="335"/>
    </location>
</feature>
<evidence type="ECO:0000256" key="9">
    <source>
        <dbReference type="PROSITE-ProRule" id="PRU01356"/>
    </source>
</evidence>
<protein>
    <recommendedName>
        <fullName evidence="13">CFEM domain-containing protein</fullName>
    </recommendedName>
</protein>
<evidence type="ECO:0000256" key="3">
    <source>
        <dbReference type="ARBA" id="ARBA00010031"/>
    </source>
</evidence>
<dbReference type="Proteomes" id="UP000738349">
    <property type="component" value="Unassembled WGS sequence"/>
</dbReference>
<evidence type="ECO:0000256" key="4">
    <source>
        <dbReference type="ARBA" id="ARBA00022525"/>
    </source>
</evidence>
<dbReference type="EMBL" id="JAGMUV010000003">
    <property type="protein sequence ID" value="KAH7165282.1"/>
    <property type="molecule type" value="Genomic_DNA"/>
</dbReference>
<feature type="compositionally biased region" description="Polar residues" evidence="10">
    <location>
        <begin position="224"/>
        <end position="239"/>
    </location>
</feature>
<dbReference type="AlphaFoldDB" id="A0A9P9FLQ3"/>
<keyword evidence="5" id="KW-0336">GPI-anchor</keyword>
<evidence type="ECO:0000256" key="10">
    <source>
        <dbReference type="SAM" id="MobiDB-lite"/>
    </source>
</evidence>
<keyword evidence="11" id="KW-0472">Membrane</keyword>
<keyword evidence="9" id="KW-0349">Heme</keyword>
<dbReference type="GO" id="GO:0046872">
    <property type="term" value="F:metal ion binding"/>
    <property type="evidence" value="ECO:0007669"/>
    <property type="project" value="UniProtKB-UniRule"/>
</dbReference>
<feature type="region of interest" description="Disordered" evidence="10">
    <location>
        <begin position="221"/>
        <end position="307"/>
    </location>
</feature>
<keyword evidence="6 12" id="KW-0732">Signal</keyword>
<comment type="caution">
    <text evidence="9">Lacks conserved residue(s) required for the propagation of feature annotation.</text>
</comment>
<dbReference type="PROSITE" id="PS52012">
    <property type="entry name" value="CFEM"/>
    <property type="match status" value="1"/>
</dbReference>
<feature type="binding site" description="axial binding residue" evidence="9">
    <location>
        <position position="47"/>
    </location>
    <ligand>
        <name>heme</name>
        <dbReference type="ChEBI" id="CHEBI:30413"/>
    </ligand>
    <ligandPart>
        <name>Fe</name>
        <dbReference type="ChEBI" id="CHEBI:18248"/>
    </ligandPart>
</feature>
<feature type="compositionally biased region" description="Polar residues" evidence="10">
    <location>
        <begin position="154"/>
        <end position="166"/>
    </location>
</feature>
<dbReference type="GO" id="GO:0005576">
    <property type="term" value="C:extracellular region"/>
    <property type="evidence" value="ECO:0007669"/>
    <property type="project" value="UniProtKB-SubCell"/>
</dbReference>
<proteinExistence type="inferred from homology"/>
<feature type="domain" description="CFEM" evidence="13">
    <location>
        <begin position="1"/>
        <end position="112"/>
    </location>
</feature>
<evidence type="ECO:0000256" key="12">
    <source>
        <dbReference type="SAM" id="SignalP"/>
    </source>
</evidence>
<feature type="disulfide bond" evidence="9">
    <location>
        <begin position="43"/>
        <end position="50"/>
    </location>
</feature>
<dbReference type="Pfam" id="PF05730">
    <property type="entry name" value="CFEM"/>
    <property type="match status" value="1"/>
</dbReference>
<keyword evidence="15" id="KW-1185">Reference proteome</keyword>
<dbReference type="OrthoDB" id="3065412at2759"/>
<feature type="disulfide bond" evidence="9">
    <location>
        <begin position="52"/>
        <end position="85"/>
    </location>
</feature>